<keyword evidence="3 6" id="KW-0540">Nuclease</keyword>
<comment type="function">
    <text evidence="6">Involved in correct processing of both the 5' and 3' ends of 23S rRNA precursor. Processes 30S rRNA precursor transcript even in absence of ribonuclease 3 (Rnc); Rnc processes 30S rRNA into smaller rRNA precursors.</text>
</comment>
<keyword evidence="5 6" id="KW-0378">Hydrolase</keyword>
<evidence type="ECO:0000313" key="9">
    <source>
        <dbReference type="Proteomes" id="UP001222800"/>
    </source>
</evidence>
<sequence length="129" mass="14899">MEKMQARNMSPVVLAYMGDTVYESFVREYLINKNNICRVNDLHKNAVKFVKASAQAKAVLSLEEELSEEENYIVKRGRNQKSNKVPKNADTTEYRYATGFEALVGYLHLIKETDRVNYIMSKAIEIIEE</sequence>
<keyword evidence="4 6" id="KW-0255">Endonuclease</keyword>
<organism evidence="8 9">
    <name type="scientific">Tepidibacter hydrothermalis</name>
    <dbReference type="NCBI Taxonomy" id="3036126"/>
    <lineage>
        <taxon>Bacteria</taxon>
        <taxon>Bacillati</taxon>
        <taxon>Bacillota</taxon>
        <taxon>Clostridia</taxon>
        <taxon>Peptostreptococcales</taxon>
        <taxon>Peptostreptococcaceae</taxon>
        <taxon>Tepidibacter</taxon>
    </lineage>
</organism>
<keyword evidence="6" id="KW-0460">Magnesium</keyword>
<comment type="subcellular location">
    <subcellularLocation>
        <location evidence="6">Cytoplasm</location>
    </subcellularLocation>
</comment>
<dbReference type="InterPro" id="IPR036389">
    <property type="entry name" value="RNase_III_sf"/>
</dbReference>
<dbReference type="Gene3D" id="1.10.1520.10">
    <property type="entry name" value="Ribonuclease III domain"/>
    <property type="match status" value="1"/>
</dbReference>
<evidence type="ECO:0000313" key="8">
    <source>
        <dbReference type="EMBL" id="WFD10368.1"/>
    </source>
</evidence>
<dbReference type="SUPFAM" id="SSF69065">
    <property type="entry name" value="RNase III domain-like"/>
    <property type="match status" value="1"/>
</dbReference>
<evidence type="ECO:0000256" key="2">
    <source>
        <dbReference type="ARBA" id="ARBA00022552"/>
    </source>
</evidence>
<dbReference type="PIRSF" id="PIRSF005520">
    <property type="entry name" value="UCP005520"/>
    <property type="match status" value="1"/>
</dbReference>
<accession>A0ABY8EBR3</accession>
<keyword evidence="1 6" id="KW-0690">Ribosome biogenesis</keyword>
<dbReference type="HAMAP" id="MF_01468">
    <property type="entry name" value="RNase_Mini_III"/>
    <property type="match status" value="1"/>
</dbReference>
<evidence type="ECO:0000259" key="7">
    <source>
        <dbReference type="Pfam" id="PF00636"/>
    </source>
</evidence>
<feature type="active site" evidence="6">
    <location>
        <position position="19"/>
    </location>
</feature>
<evidence type="ECO:0000256" key="3">
    <source>
        <dbReference type="ARBA" id="ARBA00022722"/>
    </source>
</evidence>
<comment type="cofactor">
    <cofactor evidence="6">
        <name>Mg(2+)</name>
        <dbReference type="ChEBI" id="CHEBI:18420"/>
    </cofactor>
</comment>
<dbReference type="InterPro" id="IPR000999">
    <property type="entry name" value="RNase_III_dom"/>
</dbReference>
<evidence type="ECO:0000256" key="4">
    <source>
        <dbReference type="ARBA" id="ARBA00022759"/>
    </source>
</evidence>
<dbReference type="RefSeq" id="WP_277732343.1">
    <property type="nucleotide sequence ID" value="NZ_CP120733.1"/>
</dbReference>
<dbReference type="Pfam" id="PF00636">
    <property type="entry name" value="Ribonuclease_3"/>
    <property type="match status" value="1"/>
</dbReference>
<keyword evidence="9" id="KW-1185">Reference proteome</keyword>
<keyword evidence="2 6" id="KW-0698">rRNA processing</keyword>
<name>A0ABY8EBR3_9FIRM</name>
<gene>
    <name evidence="6" type="primary">mrnC</name>
    <name evidence="8" type="ORF">P4S50_19070</name>
</gene>
<protein>
    <recommendedName>
        <fullName evidence="6">Mini-ribonuclease 3</fullName>
        <shortName evidence="6">Mini-3</shortName>
        <shortName evidence="6">Mini-RNase 3</shortName>
        <ecNumber evidence="6">3.1.26.-</ecNumber>
    </recommendedName>
    <alternativeName>
        <fullName evidence="6">Mini-RNase III</fullName>
        <shortName evidence="6">Mini-III</shortName>
    </alternativeName>
</protein>
<dbReference type="EC" id="3.1.26.-" evidence="6"/>
<feature type="domain" description="RNase III" evidence="7">
    <location>
        <begin position="13"/>
        <end position="109"/>
    </location>
</feature>
<keyword evidence="6" id="KW-0699">rRNA-binding</keyword>
<dbReference type="PANTHER" id="PTHR34276:SF1">
    <property type="entry name" value="MINI-RIBONUCLEASE 3"/>
    <property type="match status" value="1"/>
</dbReference>
<dbReference type="EMBL" id="CP120733">
    <property type="protein sequence ID" value="WFD10368.1"/>
    <property type="molecule type" value="Genomic_DNA"/>
</dbReference>
<evidence type="ECO:0000256" key="6">
    <source>
        <dbReference type="HAMAP-Rule" id="MF_01468"/>
    </source>
</evidence>
<dbReference type="Proteomes" id="UP001222800">
    <property type="component" value="Chromosome"/>
</dbReference>
<dbReference type="PANTHER" id="PTHR34276">
    <property type="entry name" value="MINI-RIBONUCLEASE 3"/>
    <property type="match status" value="1"/>
</dbReference>
<dbReference type="InterPro" id="IPR008226">
    <property type="entry name" value="Mini3_fam"/>
</dbReference>
<keyword evidence="6" id="KW-0694">RNA-binding</keyword>
<comment type="subunit">
    <text evidence="6">Homodimer.</text>
</comment>
<comment type="similarity">
    <text evidence="6">Belongs to the MrnC RNase family.</text>
</comment>
<evidence type="ECO:0000256" key="1">
    <source>
        <dbReference type="ARBA" id="ARBA00022517"/>
    </source>
</evidence>
<keyword evidence="6" id="KW-0963">Cytoplasm</keyword>
<proteinExistence type="inferred from homology"/>
<reference evidence="8 9" key="1">
    <citation type="submission" date="2023-03" db="EMBL/GenBank/DDBJ databases">
        <title>Complete genome sequence of Tepidibacter sp. SWIR-1, isolated from a deep-sea hydrothermal vent.</title>
        <authorList>
            <person name="Li X."/>
        </authorList>
    </citation>
    <scope>NUCLEOTIDE SEQUENCE [LARGE SCALE GENOMIC DNA]</scope>
    <source>
        <strain evidence="8 9">SWIR-1</strain>
    </source>
</reference>
<evidence type="ECO:0000256" key="5">
    <source>
        <dbReference type="ARBA" id="ARBA00022801"/>
    </source>
</evidence>